<reference evidence="1 2" key="1">
    <citation type="submission" date="2020-10" db="EMBL/GenBank/DDBJ databases">
        <title>Phylogeny of dyella-like bacteria.</title>
        <authorList>
            <person name="Fu J."/>
        </authorList>
    </citation>
    <scope>NUCLEOTIDE SEQUENCE [LARGE SCALE GENOMIC DNA]</scope>
    <source>
        <strain evidence="1 2">DKC-1</strain>
    </source>
</reference>
<sequence>MEASWTSQLIGRTVEDIEQREGCPCVVRLAGGYRLQIESLWRLLSSGAVALTSEDEGQLFGGSQPLRAIPELSSKLHGQTLVSCQATPGTADLTLNFGQSVLQVITDSSGYEAWQVEGPAGTLAVGQGGGNVVVWY</sequence>
<comment type="caution">
    <text evidence="1">The sequence shown here is derived from an EMBL/GenBank/DDBJ whole genome shotgun (WGS) entry which is preliminary data.</text>
</comment>
<keyword evidence="2" id="KW-1185">Reference proteome</keyword>
<dbReference type="EMBL" id="JADIKL010000002">
    <property type="protein sequence ID" value="MFK2930004.1"/>
    <property type="molecule type" value="Genomic_DNA"/>
</dbReference>
<accession>A0ABW8KCZ9</accession>
<proteinExistence type="predicted"/>
<evidence type="ECO:0000313" key="2">
    <source>
        <dbReference type="Proteomes" id="UP001620397"/>
    </source>
</evidence>
<dbReference type="RefSeq" id="WP_404536510.1">
    <property type="nucleotide sequence ID" value="NZ_JADIKL010000002.1"/>
</dbReference>
<dbReference type="Proteomes" id="UP001620397">
    <property type="component" value="Unassembled WGS sequence"/>
</dbReference>
<dbReference type="InterPro" id="IPR046179">
    <property type="entry name" value="DUF6188"/>
</dbReference>
<evidence type="ECO:0000313" key="1">
    <source>
        <dbReference type="EMBL" id="MFK2930004.1"/>
    </source>
</evidence>
<name>A0ABW8KCZ9_9GAMM</name>
<protein>
    <submittedName>
        <fullName evidence="1">Uncharacterized protein</fullName>
    </submittedName>
</protein>
<gene>
    <name evidence="1" type="ORF">ISP14_04285</name>
</gene>
<dbReference type="Pfam" id="PF19686">
    <property type="entry name" value="DUF6188"/>
    <property type="match status" value="1"/>
</dbReference>
<organism evidence="1 2">
    <name type="scientific">Dyella agri</name>
    <dbReference type="NCBI Taxonomy" id="1926869"/>
    <lineage>
        <taxon>Bacteria</taxon>
        <taxon>Pseudomonadati</taxon>
        <taxon>Pseudomonadota</taxon>
        <taxon>Gammaproteobacteria</taxon>
        <taxon>Lysobacterales</taxon>
        <taxon>Rhodanobacteraceae</taxon>
        <taxon>Dyella</taxon>
    </lineage>
</organism>